<reference evidence="1" key="1">
    <citation type="submission" date="2022-10" db="EMBL/GenBank/DDBJ databases">
        <title>Rhodococcus ferula Z13 complete genome.</title>
        <authorList>
            <person name="Long X."/>
            <person name="Zang M."/>
        </authorList>
    </citation>
    <scope>NUCLEOTIDE SEQUENCE</scope>
    <source>
        <strain evidence="1">Z13</strain>
    </source>
</reference>
<dbReference type="EC" id="3.5.2.9" evidence="1"/>
<evidence type="ECO:0000313" key="1">
    <source>
        <dbReference type="EMBL" id="UYP19401.1"/>
    </source>
</evidence>
<gene>
    <name evidence="1" type="primary">pxpB</name>
    <name evidence="1" type="ORF">OED52_02165</name>
</gene>
<dbReference type="Proteomes" id="UP001156484">
    <property type="component" value="Chromosome"/>
</dbReference>
<dbReference type="EMBL" id="CP107551">
    <property type="protein sequence ID" value="UYP19401.1"/>
    <property type="molecule type" value="Genomic_DNA"/>
</dbReference>
<keyword evidence="1" id="KW-0378">Hydrolase</keyword>
<proteinExistence type="predicted"/>
<accession>A0ACD4DH92</accession>
<evidence type="ECO:0000313" key="2">
    <source>
        <dbReference type="Proteomes" id="UP001156484"/>
    </source>
</evidence>
<sequence length="202" mass="21771">MRILRAGDSALLAEFESLDEVLAQWRALDEARLRGVVDLVPAARTILVVFDPVETTAEKVRRWIADTPPLPPDTAPSAEVEIGVRYDGPDLEEVGRLTGLDTDEVVAAHTSTAWTVAFGGFAPGFAYLTGGDERLHVPRRESPRTVVPAGAVGLAGEFSGVYPRRSPGGWQLIGTTDVPLWDPQRSPAALLRPGHSVRFVAL</sequence>
<keyword evidence="2" id="KW-1185">Reference proteome</keyword>
<organism evidence="1 2">
    <name type="scientific">Rhodococcus sacchari</name>
    <dbReference type="NCBI Taxonomy" id="2962047"/>
    <lineage>
        <taxon>Bacteria</taxon>
        <taxon>Bacillati</taxon>
        <taxon>Actinomycetota</taxon>
        <taxon>Actinomycetes</taxon>
        <taxon>Mycobacteriales</taxon>
        <taxon>Nocardiaceae</taxon>
        <taxon>Rhodococcus</taxon>
    </lineage>
</organism>
<protein>
    <submittedName>
        <fullName evidence="1">5-oxoprolinase subunit PxpB</fullName>
        <ecNumber evidence="1">3.5.2.9</ecNumber>
    </submittedName>
</protein>
<name>A0ACD4DH92_9NOCA</name>